<keyword evidence="2" id="KW-0238">DNA-binding</keyword>
<keyword evidence="6" id="KW-1185">Reference proteome</keyword>
<organism evidence="5 6">
    <name type="scientific">Paraclostridium tenue</name>
    <dbReference type="NCBI Taxonomy" id="1737"/>
    <lineage>
        <taxon>Bacteria</taxon>
        <taxon>Bacillati</taxon>
        <taxon>Bacillota</taxon>
        <taxon>Clostridia</taxon>
        <taxon>Peptostreptococcales</taxon>
        <taxon>Peptostreptococcaceae</taxon>
        <taxon>Paraclostridium</taxon>
    </lineage>
</organism>
<name>A0ABN1M4H1_9FIRM</name>
<keyword evidence="3" id="KW-0804">Transcription</keyword>
<proteinExistence type="predicted"/>
<dbReference type="EMBL" id="BAAACP010000007">
    <property type="protein sequence ID" value="GAA0863762.1"/>
    <property type="molecule type" value="Genomic_DNA"/>
</dbReference>
<dbReference type="InterPro" id="IPR000524">
    <property type="entry name" value="Tscrpt_reg_HTH_GntR"/>
</dbReference>
<dbReference type="PANTHER" id="PTHR38445:SF6">
    <property type="entry name" value="GNTR-FAMILY TRANSCRIPTIONAL REGULATOR"/>
    <property type="match status" value="1"/>
</dbReference>
<sequence>MTWEFDNNKPIYLQLVDILKFKIISGEFEIGSKLNSVRDMASEAEVNPNTMQRALAELEREGLLHSQRTSGRFVTSDEDKIKNMRKEIANKEINSLKEKLIQLGYKKDEIRNLIKTNIMEG</sequence>
<evidence type="ECO:0000313" key="6">
    <source>
        <dbReference type="Proteomes" id="UP001400965"/>
    </source>
</evidence>
<keyword evidence="1" id="KW-0805">Transcription regulation</keyword>
<protein>
    <submittedName>
        <fullName evidence="5">GntR family transcriptional regulator</fullName>
    </submittedName>
</protein>
<comment type="caution">
    <text evidence="5">The sequence shown here is derived from an EMBL/GenBank/DDBJ whole genome shotgun (WGS) entry which is preliminary data.</text>
</comment>
<dbReference type="InterPro" id="IPR036388">
    <property type="entry name" value="WH-like_DNA-bd_sf"/>
</dbReference>
<dbReference type="PROSITE" id="PS50949">
    <property type="entry name" value="HTH_GNTR"/>
    <property type="match status" value="1"/>
</dbReference>
<evidence type="ECO:0000256" key="2">
    <source>
        <dbReference type="ARBA" id="ARBA00023125"/>
    </source>
</evidence>
<evidence type="ECO:0000256" key="3">
    <source>
        <dbReference type="ARBA" id="ARBA00023163"/>
    </source>
</evidence>
<dbReference type="CDD" id="cd07377">
    <property type="entry name" value="WHTH_GntR"/>
    <property type="match status" value="1"/>
</dbReference>
<accession>A0ABN1M4H1</accession>
<gene>
    <name evidence="5" type="ORF">GCM10008917_14580</name>
</gene>
<evidence type="ECO:0000313" key="5">
    <source>
        <dbReference type="EMBL" id="GAA0863762.1"/>
    </source>
</evidence>
<feature type="domain" description="HTH gntR-type" evidence="4">
    <location>
        <begin position="9"/>
        <end position="77"/>
    </location>
</feature>
<reference evidence="5 6" key="1">
    <citation type="journal article" date="2019" name="Int. J. Syst. Evol. Microbiol.">
        <title>The Global Catalogue of Microorganisms (GCM) 10K type strain sequencing project: providing services to taxonomists for standard genome sequencing and annotation.</title>
        <authorList>
            <consortium name="The Broad Institute Genomics Platform"/>
            <consortium name="The Broad Institute Genome Sequencing Center for Infectious Disease"/>
            <person name="Wu L."/>
            <person name="Ma J."/>
        </authorList>
    </citation>
    <scope>NUCLEOTIDE SEQUENCE [LARGE SCALE GENOMIC DNA]</scope>
    <source>
        <strain evidence="5 6">JCM 6486</strain>
    </source>
</reference>
<dbReference type="SMART" id="SM00345">
    <property type="entry name" value="HTH_GNTR"/>
    <property type="match status" value="1"/>
</dbReference>
<evidence type="ECO:0000259" key="4">
    <source>
        <dbReference type="PROSITE" id="PS50949"/>
    </source>
</evidence>
<dbReference type="PANTHER" id="PTHR38445">
    <property type="entry name" value="HTH-TYPE TRANSCRIPTIONAL REPRESSOR YTRA"/>
    <property type="match status" value="1"/>
</dbReference>
<evidence type="ECO:0000256" key="1">
    <source>
        <dbReference type="ARBA" id="ARBA00023015"/>
    </source>
</evidence>
<dbReference type="Pfam" id="PF00392">
    <property type="entry name" value="GntR"/>
    <property type="match status" value="1"/>
</dbReference>
<dbReference type="InterPro" id="IPR036390">
    <property type="entry name" value="WH_DNA-bd_sf"/>
</dbReference>
<dbReference type="SUPFAM" id="SSF46785">
    <property type="entry name" value="Winged helix' DNA-binding domain"/>
    <property type="match status" value="1"/>
</dbReference>
<dbReference type="Gene3D" id="1.10.10.10">
    <property type="entry name" value="Winged helix-like DNA-binding domain superfamily/Winged helix DNA-binding domain"/>
    <property type="match status" value="1"/>
</dbReference>
<dbReference type="Proteomes" id="UP001400965">
    <property type="component" value="Unassembled WGS sequence"/>
</dbReference>